<dbReference type="OrthoDB" id="8617362at2"/>
<dbReference type="Proteomes" id="UP000244523">
    <property type="component" value="Unassembled WGS sequence"/>
</dbReference>
<evidence type="ECO:0000313" key="2">
    <source>
        <dbReference type="Proteomes" id="UP000244523"/>
    </source>
</evidence>
<organism evidence="1 2">
    <name type="scientific">Yoonia sediminilitoris</name>
    <dbReference type="NCBI Taxonomy" id="1286148"/>
    <lineage>
        <taxon>Bacteria</taxon>
        <taxon>Pseudomonadati</taxon>
        <taxon>Pseudomonadota</taxon>
        <taxon>Alphaproteobacteria</taxon>
        <taxon>Rhodobacterales</taxon>
        <taxon>Paracoccaceae</taxon>
        <taxon>Yoonia</taxon>
    </lineage>
</organism>
<accession>A0A2T6KBY0</accession>
<dbReference type="AlphaFoldDB" id="A0A2T6KBY0"/>
<evidence type="ECO:0000313" key="1">
    <source>
        <dbReference type="EMBL" id="PUB12414.1"/>
    </source>
</evidence>
<dbReference type="EMBL" id="QBUD01000010">
    <property type="protein sequence ID" value="PUB12414.1"/>
    <property type="molecule type" value="Genomic_DNA"/>
</dbReference>
<comment type="caution">
    <text evidence="1">The sequence shown here is derived from an EMBL/GenBank/DDBJ whole genome shotgun (WGS) entry which is preliminary data.</text>
</comment>
<keyword evidence="2" id="KW-1185">Reference proteome</keyword>
<name>A0A2T6KBY0_9RHOB</name>
<gene>
    <name evidence="1" type="ORF">C8N45_11053</name>
</gene>
<sequence length="181" mass="19790">MRPMLDDIALPQVQTLKLRDARALAAHRAPQMDGTYFQNMGRHATAILVAGVASGPEATEFLSSLTEKFDAAEPLSFVADIVADAEIEQVLIDDFKTRETAGKPDRYAYALVLREYQEPVEPEEVSALDDVIGDEASDLLDDLVDGLDLLPEFDTGLERFVAPLSGLLTRLQDLNRSNGGD</sequence>
<reference evidence="1 2" key="1">
    <citation type="submission" date="2018-04" db="EMBL/GenBank/DDBJ databases">
        <title>Genomic Encyclopedia of Archaeal and Bacterial Type Strains, Phase II (KMG-II): from individual species to whole genera.</title>
        <authorList>
            <person name="Goeker M."/>
        </authorList>
    </citation>
    <scope>NUCLEOTIDE SEQUENCE [LARGE SCALE GENOMIC DNA]</scope>
    <source>
        <strain evidence="1 2">DSM 29955</strain>
    </source>
</reference>
<dbReference type="RefSeq" id="WP_108387340.1">
    <property type="nucleotide sequence ID" value="NZ_QBUD01000010.1"/>
</dbReference>
<proteinExistence type="predicted"/>
<protein>
    <submittedName>
        <fullName evidence="1">DNA circularization protein</fullName>
    </submittedName>
</protein>